<dbReference type="Gene3D" id="3.40.50.720">
    <property type="entry name" value="NAD(P)-binding Rossmann-like Domain"/>
    <property type="match status" value="1"/>
</dbReference>
<dbReference type="InterPro" id="IPR013120">
    <property type="entry name" value="FAR_NAD-bd"/>
</dbReference>
<dbReference type="InterPro" id="IPR036291">
    <property type="entry name" value="NAD(P)-bd_dom_sf"/>
</dbReference>
<dbReference type="PANTHER" id="PTHR11011">
    <property type="entry name" value="MALE STERILITY PROTEIN 2-RELATED"/>
    <property type="match status" value="1"/>
</dbReference>
<evidence type="ECO:0000313" key="3">
    <source>
        <dbReference type="EMBL" id="GFG36764.1"/>
    </source>
</evidence>
<comment type="function">
    <text evidence="1">Catalyzes the reduction of fatty acyl-CoA to fatty alcohols.</text>
</comment>
<accession>A0A6L2PX11</accession>
<keyword evidence="1" id="KW-0444">Lipid biosynthesis</keyword>
<evidence type="ECO:0000259" key="2">
    <source>
        <dbReference type="Pfam" id="PF07993"/>
    </source>
</evidence>
<dbReference type="GO" id="GO:0035336">
    <property type="term" value="P:long-chain fatty-acyl-CoA metabolic process"/>
    <property type="evidence" value="ECO:0007669"/>
    <property type="project" value="TreeGrafter"/>
</dbReference>
<keyword evidence="4" id="KW-1185">Reference proteome</keyword>
<dbReference type="Pfam" id="PF07993">
    <property type="entry name" value="NAD_binding_4"/>
    <property type="match status" value="1"/>
</dbReference>
<comment type="similarity">
    <text evidence="1">Belongs to the fatty acyl-CoA reductase family.</text>
</comment>
<dbReference type="Proteomes" id="UP000502823">
    <property type="component" value="Unassembled WGS sequence"/>
</dbReference>
<organism evidence="3 4">
    <name type="scientific">Coptotermes formosanus</name>
    <name type="common">Formosan subterranean termite</name>
    <dbReference type="NCBI Taxonomy" id="36987"/>
    <lineage>
        <taxon>Eukaryota</taxon>
        <taxon>Metazoa</taxon>
        <taxon>Ecdysozoa</taxon>
        <taxon>Arthropoda</taxon>
        <taxon>Hexapoda</taxon>
        <taxon>Insecta</taxon>
        <taxon>Pterygota</taxon>
        <taxon>Neoptera</taxon>
        <taxon>Polyneoptera</taxon>
        <taxon>Dictyoptera</taxon>
        <taxon>Blattodea</taxon>
        <taxon>Blattoidea</taxon>
        <taxon>Termitoidae</taxon>
        <taxon>Rhinotermitidae</taxon>
        <taxon>Coptotermes</taxon>
    </lineage>
</organism>
<gene>
    <name evidence="3" type="ORF">Cfor_09465</name>
</gene>
<feature type="domain" description="Thioester reductase (TE)" evidence="2">
    <location>
        <begin position="20"/>
        <end position="65"/>
    </location>
</feature>
<evidence type="ECO:0000313" key="4">
    <source>
        <dbReference type="Proteomes" id="UP000502823"/>
    </source>
</evidence>
<reference evidence="4" key="1">
    <citation type="submission" date="2020-01" db="EMBL/GenBank/DDBJ databases">
        <title>Draft genome sequence of the Termite Coptotermes fromosanus.</title>
        <authorList>
            <person name="Itakura S."/>
            <person name="Yosikawa Y."/>
            <person name="Umezawa K."/>
        </authorList>
    </citation>
    <scope>NUCLEOTIDE SEQUENCE [LARGE SCALE GENOMIC DNA]</scope>
</reference>
<dbReference type="EC" id="1.2.1.84" evidence="1"/>
<proteinExistence type="inferred from homology"/>
<dbReference type="OrthoDB" id="429813at2759"/>
<sequence>MEQERESPVRQLFRDAGVFVTGSTGFLGQLLLEKILRACPDVKTLFLLMRSKKGKTEAERFAEIFEGE</sequence>
<comment type="catalytic activity">
    <reaction evidence="1">
        <text>a long-chain fatty acyl-CoA + 2 NADPH + 2 H(+) = a long-chain primary fatty alcohol + 2 NADP(+) + CoA</text>
        <dbReference type="Rhea" id="RHEA:52716"/>
        <dbReference type="ChEBI" id="CHEBI:15378"/>
        <dbReference type="ChEBI" id="CHEBI:57287"/>
        <dbReference type="ChEBI" id="CHEBI:57783"/>
        <dbReference type="ChEBI" id="CHEBI:58349"/>
        <dbReference type="ChEBI" id="CHEBI:77396"/>
        <dbReference type="ChEBI" id="CHEBI:83139"/>
        <dbReference type="EC" id="1.2.1.84"/>
    </reaction>
</comment>
<evidence type="ECO:0000256" key="1">
    <source>
        <dbReference type="RuleBase" id="RU363097"/>
    </source>
</evidence>
<dbReference type="AlphaFoldDB" id="A0A6L2PX11"/>
<dbReference type="GO" id="GO:0005777">
    <property type="term" value="C:peroxisome"/>
    <property type="evidence" value="ECO:0007669"/>
    <property type="project" value="TreeGrafter"/>
</dbReference>
<keyword evidence="1" id="KW-0560">Oxidoreductase</keyword>
<dbReference type="SUPFAM" id="SSF51735">
    <property type="entry name" value="NAD(P)-binding Rossmann-fold domains"/>
    <property type="match status" value="1"/>
</dbReference>
<dbReference type="PANTHER" id="PTHR11011:SF116">
    <property type="entry name" value="FATTY ACYL-COA REDUCTASE CG5065-RELATED"/>
    <property type="match status" value="1"/>
</dbReference>
<dbReference type="InParanoid" id="A0A6L2PX11"/>
<comment type="caution">
    <text evidence="3">The sequence shown here is derived from an EMBL/GenBank/DDBJ whole genome shotgun (WGS) entry which is preliminary data.</text>
</comment>
<keyword evidence="1" id="KW-0521">NADP</keyword>
<feature type="non-terminal residue" evidence="3">
    <location>
        <position position="68"/>
    </location>
</feature>
<dbReference type="GO" id="GO:0080019">
    <property type="term" value="F:alcohol-forming very long-chain fatty acyl-CoA reductase activity"/>
    <property type="evidence" value="ECO:0007669"/>
    <property type="project" value="InterPro"/>
</dbReference>
<dbReference type="InterPro" id="IPR026055">
    <property type="entry name" value="FAR"/>
</dbReference>
<protein>
    <recommendedName>
        <fullName evidence="1">Fatty acyl-CoA reductase</fullName>
        <ecNumber evidence="1">1.2.1.84</ecNumber>
    </recommendedName>
</protein>
<dbReference type="GO" id="GO:0102965">
    <property type="term" value="F:alcohol-forming long-chain fatty acyl-CoA reductase activity"/>
    <property type="evidence" value="ECO:0007669"/>
    <property type="project" value="UniProtKB-EC"/>
</dbReference>
<name>A0A6L2PX11_COPFO</name>
<dbReference type="EMBL" id="BLKM01000655">
    <property type="protein sequence ID" value="GFG36764.1"/>
    <property type="molecule type" value="Genomic_DNA"/>
</dbReference>
<keyword evidence="1" id="KW-0443">Lipid metabolism</keyword>